<proteinExistence type="predicted"/>
<reference evidence="1" key="1">
    <citation type="journal article" date="2015" name="Antonie Van Leeuwenhoek">
        <title>Comparative 16S rRNA signatures and multilocus sequence analysis for the genus Salinicola and description of Salinicola acroporae sp. nov., isolated from coral Acropora digitifera.</title>
        <authorList>
            <person name="Lepcha R.T."/>
            <person name="Poddar A."/>
            <person name="Schumann P."/>
            <person name="Das S.K."/>
        </authorList>
    </citation>
    <scope>NUCLEOTIDE SEQUENCE</scope>
    <source>
        <strain evidence="1">S4-41</strain>
    </source>
</reference>
<comment type="caution">
    <text evidence="1">The sequence shown here is derived from an EMBL/GenBank/DDBJ whole genome shotgun (WGS) entry which is preliminary data.</text>
</comment>
<dbReference type="InterPro" id="IPR014915">
    <property type="entry name" value="Phage_TLS_TfmB"/>
</dbReference>
<evidence type="ECO:0000313" key="1">
    <source>
        <dbReference type="EMBL" id="MDH4572471.1"/>
    </source>
</evidence>
<dbReference type="EMBL" id="PGFS01000001">
    <property type="protein sequence ID" value="MDH4572471.1"/>
    <property type="molecule type" value="Genomic_DNA"/>
</dbReference>
<sequence>MVPQVAPHASTADYVVVPRPRGVRLGRAKKLRDLGRHWAGAGSGGKNELASDAEILGVSLPDSYFEPETCDCWPEHWDALQVFLSCGSQWRTIAGAKSIIYQGLVYEAVYGHPRYARLGWEDQEKRLAQIQEIERGAMEVINE</sequence>
<keyword evidence="2" id="KW-1185">Reference proteome</keyword>
<dbReference type="Proteomes" id="UP001162135">
    <property type="component" value="Unassembled WGS sequence"/>
</dbReference>
<reference evidence="1" key="2">
    <citation type="submission" date="2017-11" db="EMBL/GenBank/DDBJ databases">
        <authorList>
            <person name="Das S.K."/>
        </authorList>
    </citation>
    <scope>NUCLEOTIDE SEQUENCE</scope>
    <source>
        <strain evidence="1">S4-41</strain>
    </source>
</reference>
<dbReference type="Pfam" id="PF08809">
    <property type="entry name" value="DUF1799"/>
    <property type="match status" value="1"/>
</dbReference>
<gene>
    <name evidence="1" type="ORF">CUR86_08375</name>
</gene>
<organism evidence="1 2">
    <name type="scientific">Salinicola acroporae</name>
    <dbReference type="NCBI Taxonomy" id="1541440"/>
    <lineage>
        <taxon>Bacteria</taxon>
        <taxon>Pseudomonadati</taxon>
        <taxon>Pseudomonadota</taxon>
        <taxon>Gammaproteobacteria</taxon>
        <taxon>Oceanospirillales</taxon>
        <taxon>Halomonadaceae</taxon>
        <taxon>Salinicola</taxon>
    </lineage>
</organism>
<name>A0ABT6I4A5_9GAMM</name>
<evidence type="ECO:0000313" key="2">
    <source>
        <dbReference type="Proteomes" id="UP001162135"/>
    </source>
</evidence>
<accession>A0ABT6I4A5</accession>
<protein>
    <submittedName>
        <fullName evidence="1">Uncharacterized protein</fullName>
    </submittedName>
</protein>